<organism evidence="1 2">
    <name type="scientific">Mucilaginibacter conchicola</name>
    <dbReference type="NCBI Taxonomy" id="2303333"/>
    <lineage>
        <taxon>Bacteria</taxon>
        <taxon>Pseudomonadati</taxon>
        <taxon>Bacteroidota</taxon>
        <taxon>Sphingobacteriia</taxon>
        <taxon>Sphingobacteriales</taxon>
        <taxon>Sphingobacteriaceae</taxon>
        <taxon>Mucilaginibacter</taxon>
    </lineage>
</organism>
<dbReference type="InterPro" id="IPR017853">
    <property type="entry name" value="GH"/>
</dbReference>
<protein>
    <recommendedName>
        <fullName evidence="3">Alpha-galactosidase</fullName>
    </recommendedName>
</protein>
<dbReference type="AlphaFoldDB" id="A0A372P0B0"/>
<dbReference type="SUPFAM" id="SSF51445">
    <property type="entry name" value="(Trans)glycosidases"/>
    <property type="match status" value="1"/>
</dbReference>
<dbReference type="EMBL" id="QWDC01000001">
    <property type="protein sequence ID" value="RFZ95806.1"/>
    <property type="molecule type" value="Genomic_DNA"/>
</dbReference>
<sequence length="729" mass="80632">MAALAMPLNALAQEIHTYDDSVVVNRGSLHLKADLKTGKTNYTWGNGTSINNAIISADLVGTGRINSSDFPLHSYKLSELNDKLGKGALITINHTGGDKPCTLQQRIAVYNGRKELFIDTKVISTKGARLESRDISPIAVSPKQNGSFKVGGSAPRILDVPFDNDSWVNILTQAPPADANGTTAGISYEFASLYDYKSQKGFVLGSIKHDFWKTGIAYRFKGSTGEGDSLYVFGGVATADVPKLERSHGGQDGTHDHALHGTMVGSELSSPTIYLGCTGDMLADFKGFGKANEDQNGKLEWKGPPPFYWNSFGVEGVLGYEKVMFPPGVKQITDFIGGLKNFNAYGKPVLSIDSHDQNIYTVDKLAELGKYAESKGQQIGFYCSLFAQWSWANAIVNGKFAQTDYYLRDVVLTDKDHKPIFYKGEGDSFGAYALDPTHPAVRENIIAQLKKAKAIGAKFIKIDFLSAGSLESTTRYDTTVRTGMQAYDRGLKMFKTLADSIMGKDIFITMAISPTFPNQYAHARFISTDVYSHLRDDQKGFPSWGSTEASLASASHMGWAQGTLWPYTNMDVAIMKKFQKNPELNEQEIKVRLYAMMVMGSILGDGSDFRDKTAAVRAQKFLNNKYICDFFSKPEAFTPLKFADGETFDQQMDFYHEKKGLLAIFNFDTKQGYKTSFNRNTLHLKQGQRYELRDFMTNAVIKTIAANDEHFELQTNAADALMVKLVPVK</sequence>
<reference evidence="1 2" key="1">
    <citation type="submission" date="2018-08" db="EMBL/GenBank/DDBJ databases">
        <title>Mucilaginibacter sp. MYSH2.</title>
        <authorList>
            <person name="Seo T."/>
        </authorList>
    </citation>
    <scope>NUCLEOTIDE SEQUENCE [LARGE SCALE GENOMIC DNA]</scope>
    <source>
        <strain evidence="1 2">MYSH2</strain>
    </source>
</reference>
<name>A0A372P0B0_9SPHI</name>
<dbReference type="Gene3D" id="3.20.20.70">
    <property type="entry name" value="Aldolase class I"/>
    <property type="match status" value="1"/>
</dbReference>
<keyword evidence="2" id="KW-1185">Reference proteome</keyword>
<dbReference type="InterPro" id="IPR013785">
    <property type="entry name" value="Aldolase_TIM"/>
</dbReference>
<comment type="caution">
    <text evidence="1">The sequence shown here is derived from an EMBL/GenBank/DDBJ whole genome shotgun (WGS) entry which is preliminary data.</text>
</comment>
<proteinExistence type="predicted"/>
<evidence type="ECO:0000313" key="1">
    <source>
        <dbReference type="EMBL" id="RFZ95806.1"/>
    </source>
</evidence>
<gene>
    <name evidence="1" type="ORF">D0C36_03665</name>
</gene>
<evidence type="ECO:0000313" key="2">
    <source>
        <dbReference type="Proteomes" id="UP000264217"/>
    </source>
</evidence>
<dbReference type="OrthoDB" id="1031955at2"/>
<dbReference type="Proteomes" id="UP000264217">
    <property type="component" value="Unassembled WGS sequence"/>
</dbReference>
<accession>A0A372P0B0</accession>
<evidence type="ECO:0008006" key="3">
    <source>
        <dbReference type="Google" id="ProtNLM"/>
    </source>
</evidence>